<protein>
    <submittedName>
        <fullName evidence="1">Uncharacterized protein</fullName>
    </submittedName>
</protein>
<sequence>MKITLQIFCTLMVLYLFISPEIVSASTQVPISSPSSIVKTDKDIIISPMANATEVRYRYFQDHNLSDDIWGGLYNVTYKILTYRTGYSYNGYKILSIDEGWFRSTYHFEDMYTTY</sequence>
<name>A0A644X7U8_9ZZZZ</name>
<accession>A0A644X7U8</accession>
<proteinExistence type="predicted"/>
<comment type="caution">
    <text evidence="1">The sequence shown here is derived from an EMBL/GenBank/DDBJ whole genome shotgun (WGS) entry which is preliminary data.</text>
</comment>
<reference evidence="1" key="1">
    <citation type="submission" date="2019-08" db="EMBL/GenBank/DDBJ databases">
        <authorList>
            <person name="Kucharzyk K."/>
            <person name="Murdoch R.W."/>
            <person name="Higgins S."/>
            <person name="Loffler F."/>
        </authorList>
    </citation>
    <scope>NUCLEOTIDE SEQUENCE</scope>
</reference>
<dbReference type="AlphaFoldDB" id="A0A644X7U8"/>
<gene>
    <name evidence="1" type="ORF">SDC9_58501</name>
</gene>
<organism evidence="1">
    <name type="scientific">bioreactor metagenome</name>
    <dbReference type="NCBI Taxonomy" id="1076179"/>
    <lineage>
        <taxon>unclassified sequences</taxon>
        <taxon>metagenomes</taxon>
        <taxon>ecological metagenomes</taxon>
    </lineage>
</organism>
<evidence type="ECO:0000313" key="1">
    <source>
        <dbReference type="EMBL" id="MPM12149.1"/>
    </source>
</evidence>
<dbReference type="EMBL" id="VSSQ01001928">
    <property type="protein sequence ID" value="MPM12149.1"/>
    <property type="molecule type" value="Genomic_DNA"/>
</dbReference>